<accession>A0A182S7C5</accession>
<name>A0A182S7C5_9DIPT</name>
<proteinExistence type="predicted"/>
<evidence type="ECO:0000313" key="2">
    <source>
        <dbReference type="Proteomes" id="UP000075901"/>
    </source>
</evidence>
<dbReference type="VEuPathDB" id="VectorBase:AMAM001157"/>
<reference evidence="1" key="2">
    <citation type="submission" date="2020-05" db="UniProtKB">
        <authorList>
            <consortium name="EnsemblMetazoa"/>
        </authorList>
    </citation>
    <scope>IDENTIFICATION</scope>
    <source>
        <strain evidence="1">maculatus3</strain>
    </source>
</reference>
<sequence length="221" mass="23135">MIRAEDGYVQHPTTLIANDRTESLQLHSANGAGLTMTSSDLSYGVDLSSAGQASRNRMSDTNGASVVLVTDERRNGGSNSNNGAMASRSLIANEQLRLVNSSDNMQGMQGKSGSTATLPAQYTTNSSLIKNFKNGKAEKKGKTFLSRISSGFRFSFRNKSKKGGGGTVGPGMLKESSSFTAPTAVNNNNNINAKVGGRGGSSSGNDSASADFIYIPLKDPH</sequence>
<reference evidence="2" key="1">
    <citation type="submission" date="2013-09" db="EMBL/GenBank/DDBJ databases">
        <title>The Genome Sequence of Anopheles maculatus species B.</title>
        <authorList>
            <consortium name="The Broad Institute Genomics Platform"/>
            <person name="Neafsey D.E."/>
            <person name="Besansky N."/>
            <person name="Howell P."/>
            <person name="Walton C."/>
            <person name="Young S.K."/>
            <person name="Zeng Q."/>
            <person name="Gargeya S."/>
            <person name="Fitzgerald M."/>
            <person name="Haas B."/>
            <person name="Abouelleil A."/>
            <person name="Allen A.W."/>
            <person name="Alvarado L."/>
            <person name="Arachchi H.M."/>
            <person name="Berlin A.M."/>
            <person name="Chapman S.B."/>
            <person name="Gainer-Dewar J."/>
            <person name="Goldberg J."/>
            <person name="Griggs A."/>
            <person name="Gujja S."/>
            <person name="Hansen M."/>
            <person name="Howarth C."/>
            <person name="Imamovic A."/>
            <person name="Ireland A."/>
            <person name="Larimer J."/>
            <person name="McCowan C."/>
            <person name="Murphy C."/>
            <person name="Pearson M."/>
            <person name="Poon T.W."/>
            <person name="Priest M."/>
            <person name="Roberts A."/>
            <person name="Saif S."/>
            <person name="Shea T."/>
            <person name="Sisk P."/>
            <person name="Sykes S."/>
            <person name="Wortman J."/>
            <person name="Nusbaum C."/>
            <person name="Birren B."/>
        </authorList>
    </citation>
    <scope>NUCLEOTIDE SEQUENCE [LARGE SCALE GENOMIC DNA]</scope>
    <source>
        <strain evidence="2">maculatus3</strain>
    </source>
</reference>
<dbReference type="Proteomes" id="UP000075901">
    <property type="component" value="Unassembled WGS sequence"/>
</dbReference>
<evidence type="ECO:0000313" key="1">
    <source>
        <dbReference type="EnsemblMetazoa" id="AMAM001157-PA"/>
    </source>
</evidence>
<dbReference type="EnsemblMetazoa" id="AMAM001157-RA">
    <property type="protein sequence ID" value="AMAM001157-PA"/>
    <property type="gene ID" value="AMAM001157"/>
</dbReference>
<keyword evidence="2" id="KW-1185">Reference proteome</keyword>
<protein>
    <submittedName>
        <fullName evidence="1">Uncharacterized protein</fullName>
    </submittedName>
</protein>
<dbReference type="AlphaFoldDB" id="A0A182S7C5"/>
<organism evidence="1 2">
    <name type="scientific">Anopheles maculatus</name>
    <dbReference type="NCBI Taxonomy" id="74869"/>
    <lineage>
        <taxon>Eukaryota</taxon>
        <taxon>Metazoa</taxon>
        <taxon>Ecdysozoa</taxon>
        <taxon>Arthropoda</taxon>
        <taxon>Hexapoda</taxon>
        <taxon>Insecta</taxon>
        <taxon>Pterygota</taxon>
        <taxon>Neoptera</taxon>
        <taxon>Endopterygota</taxon>
        <taxon>Diptera</taxon>
        <taxon>Nematocera</taxon>
        <taxon>Culicoidea</taxon>
        <taxon>Culicidae</taxon>
        <taxon>Anophelinae</taxon>
        <taxon>Anopheles</taxon>
        <taxon>Anopheles maculatus group</taxon>
    </lineage>
</organism>